<feature type="region of interest" description="Disordered" evidence="1">
    <location>
        <begin position="27"/>
        <end position="122"/>
    </location>
</feature>
<accession>A0ABV6CRA1</accession>
<gene>
    <name evidence="3" type="ORF">ACFFJC_03150</name>
</gene>
<dbReference type="Proteomes" id="UP001589798">
    <property type="component" value="Unassembled WGS sequence"/>
</dbReference>
<feature type="compositionally biased region" description="Low complexity" evidence="1">
    <location>
        <begin position="84"/>
        <end position="95"/>
    </location>
</feature>
<sequence length="122" mass="12329">MDKTTLLAAALGLLATGTLAAGPVMAQSAPAHPATAHPAPAPSTAPAHQDGMDHGGQQMHDRMMSDHQAGTNKPAKPGHASGTPKPAAPKAPAMSDKPKDDCCMGGMPMPKDKPADKPMGHM</sequence>
<dbReference type="EMBL" id="JBHLWK010000006">
    <property type="protein sequence ID" value="MFC0203262.1"/>
    <property type="molecule type" value="Genomic_DNA"/>
</dbReference>
<proteinExistence type="predicted"/>
<protein>
    <recommendedName>
        <fullName evidence="5">Pentapeptide MXKDX repeat protein</fullName>
    </recommendedName>
</protein>
<feature type="chain" id="PRO_5046397848" description="Pentapeptide MXKDX repeat protein" evidence="2">
    <location>
        <begin position="21"/>
        <end position="122"/>
    </location>
</feature>
<organism evidence="3 4">
    <name type="scientific">Novosphingobium soli</name>
    <dbReference type="NCBI Taxonomy" id="574956"/>
    <lineage>
        <taxon>Bacteria</taxon>
        <taxon>Pseudomonadati</taxon>
        <taxon>Pseudomonadota</taxon>
        <taxon>Alphaproteobacteria</taxon>
        <taxon>Sphingomonadales</taxon>
        <taxon>Sphingomonadaceae</taxon>
        <taxon>Novosphingobium</taxon>
    </lineage>
</organism>
<feature type="compositionally biased region" description="Low complexity" evidence="1">
    <location>
        <begin position="27"/>
        <end position="49"/>
    </location>
</feature>
<reference evidence="3 4" key="1">
    <citation type="submission" date="2024-09" db="EMBL/GenBank/DDBJ databases">
        <authorList>
            <person name="Sun Q."/>
            <person name="Mori K."/>
        </authorList>
    </citation>
    <scope>NUCLEOTIDE SEQUENCE [LARGE SCALE GENOMIC DNA]</scope>
    <source>
        <strain evidence="3 4">CCM 7706</strain>
    </source>
</reference>
<evidence type="ECO:0000256" key="1">
    <source>
        <dbReference type="SAM" id="MobiDB-lite"/>
    </source>
</evidence>
<feature type="compositionally biased region" description="Basic and acidic residues" evidence="1">
    <location>
        <begin position="110"/>
        <end position="122"/>
    </location>
</feature>
<evidence type="ECO:0000256" key="2">
    <source>
        <dbReference type="SAM" id="SignalP"/>
    </source>
</evidence>
<evidence type="ECO:0000313" key="3">
    <source>
        <dbReference type="EMBL" id="MFC0203262.1"/>
    </source>
</evidence>
<name>A0ABV6CRA1_9SPHN</name>
<dbReference type="RefSeq" id="WP_379486048.1">
    <property type="nucleotide sequence ID" value="NZ_JBHLWK010000006.1"/>
</dbReference>
<feature type="signal peptide" evidence="2">
    <location>
        <begin position="1"/>
        <end position="20"/>
    </location>
</feature>
<keyword evidence="4" id="KW-1185">Reference proteome</keyword>
<evidence type="ECO:0008006" key="5">
    <source>
        <dbReference type="Google" id="ProtNLM"/>
    </source>
</evidence>
<comment type="caution">
    <text evidence="3">The sequence shown here is derived from an EMBL/GenBank/DDBJ whole genome shotgun (WGS) entry which is preliminary data.</text>
</comment>
<evidence type="ECO:0000313" key="4">
    <source>
        <dbReference type="Proteomes" id="UP001589798"/>
    </source>
</evidence>
<keyword evidence="2" id="KW-0732">Signal</keyword>